<protein>
    <submittedName>
        <fullName evidence="2">Uncharacterized protein</fullName>
    </submittedName>
</protein>
<evidence type="ECO:0000313" key="2">
    <source>
        <dbReference type="EMBL" id="KXZ56399.1"/>
    </source>
</evidence>
<proteinExistence type="predicted"/>
<dbReference type="AlphaFoldDB" id="A0A150H2K7"/>
<keyword evidence="3" id="KW-1185">Reference proteome</keyword>
<name>A0A150H2K7_GONPE</name>
<dbReference type="Proteomes" id="UP000075714">
    <property type="component" value="Unassembled WGS sequence"/>
</dbReference>
<feature type="region of interest" description="Disordered" evidence="1">
    <location>
        <begin position="440"/>
        <end position="462"/>
    </location>
</feature>
<dbReference type="EMBL" id="LSYV01000002">
    <property type="protein sequence ID" value="KXZ56399.1"/>
    <property type="molecule type" value="Genomic_DNA"/>
</dbReference>
<sequence>MRKYRQCWLKYDRPLAAGAGRAGAWPRPKNAPDYATGWLSGTTESGVDDGAGPEKGFSGCTCQADYWVNGARFKGVCAPSESGFGSFCSVNTDCRSQPNPATEGCPQTQQCTAWLDTDLDGQVRSSLRDAANEAHVRTGGKAVVLTLLYMEGTPQAPCQAFAFGKPAAAFVEAHKDLVTSFEEACREHFKEQQLPPGAAQAQQQQRQETQVQAPQSGPLPLPLAQLQLGAAAGLASPTPLTMLPVSTGPSAQRPGAATVSVVPPSHLLPAAAISAQATGATGFQPLPPGVPLSSGPLAPGQLATGALPVDLESIISATLADPGPAIARCREARVSGEVLARLPQAMQLTVLMQTGMPAGEAASVVVELESRLRLLQPPALSIAALAHQVMQSAVAAAGTVAVTPPLHAAAQQPVAAHHVPLGLHAATSGAGFAVGSGGAMAAGPGPDGPSGPGPSVPSALLGPHEVASGEALQRSLGPLHAALAAAAALGSSVEAGWPGGAAASAAYGALQLPGLLVAPQQGALLPAAAPASEIMPPQG</sequence>
<reference evidence="3" key="1">
    <citation type="journal article" date="2016" name="Nat. Commun.">
        <title>The Gonium pectorale genome demonstrates co-option of cell cycle regulation during the evolution of multicellularity.</title>
        <authorList>
            <person name="Hanschen E.R."/>
            <person name="Marriage T.N."/>
            <person name="Ferris P.J."/>
            <person name="Hamaji T."/>
            <person name="Toyoda A."/>
            <person name="Fujiyama A."/>
            <person name="Neme R."/>
            <person name="Noguchi H."/>
            <person name="Minakuchi Y."/>
            <person name="Suzuki M."/>
            <person name="Kawai-Toyooka H."/>
            <person name="Smith D.R."/>
            <person name="Sparks H."/>
            <person name="Anderson J."/>
            <person name="Bakaric R."/>
            <person name="Luria V."/>
            <person name="Karger A."/>
            <person name="Kirschner M.W."/>
            <person name="Durand P.M."/>
            <person name="Michod R.E."/>
            <person name="Nozaki H."/>
            <person name="Olson B.J."/>
        </authorList>
    </citation>
    <scope>NUCLEOTIDE SEQUENCE [LARGE SCALE GENOMIC DNA]</scope>
    <source>
        <strain evidence="3">NIES-2863</strain>
    </source>
</reference>
<feature type="compositionally biased region" description="Low complexity" evidence="1">
    <location>
        <begin position="192"/>
        <end position="220"/>
    </location>
</feature>
<organism evidence="2 3">
    <name type="scientific">Gonium pectorale</name>
    <name type="common">Green alga</name>
    <dbReference type="NCBI Taxonomy" id="33097"/>
    <lineage>
        <taxon>Eukaryota</taxon>
        <taxon>Viridiplantae</taxon>
        <taxon>Chlorophyta</taxon>
        <taxon>core chlorophytes</taxon>
        <taxon>Chlorophyceae</taxon>
        <taxon>CS clade</taxon>
        <taxon>Chlamydomonadales</taxon>
        <taxon>Volvocaceae</taxon>
        <taxon>Gonium</taxon>
    </lineage>
</organism>
<dbReference type="OrthoDB" id="532449at2759"/>
<gene>
    <name evidence="2" type="ORF">GPECTOR_1g355</name>
</gene>
<evidence type="ECO:0000313" key="3">
    <source>
        <dbReference type="Proteomes" id="UP000075714"/>
    </source>
</evidence>
<feature type="compositionally biased region" description="Pro residues" evidence="1">
    <location>
        <begin position="446"/>
        <end position="455"/>
    </location>
</feature>
<comment type="caution">
    <text evidence="2">The sequence shown here is derived from an EMBL/GenBank/DDBJ whole genome shotgun (WGS) entry which is preliminary data.</text>
</comment>
<feature type="region of interest" description="Disordered" evidence="1">
    <location>
        <begin position="189"/>
        <end position="220"/>
    </location>
</feature>
<evidence type="ECO:0000256" key="1">
    <source>
        <dbReference type="SAM" id="MobiDB-lite"/>
    </source>
</evidence>
<accession>A0A150H2K7</accession>